<dbReference type="PRINTS" id="PR00066">
    <property type="entry name" value="XRODRMPGMNTG"/>
</dbReference>
<name>A0AAN8ZU10_HALRR</name>
<evidence type="ECO:0000256" key="7">
    <source>
        <dbReference type="ARBA" id="ARBA00022763"/>
    </source>
</evidence>
<evidence type="ECO:0000256" key="6">
    <source>
        <dbReference type="ARBA" id="ARBA00022759"/>
    </source>
</evidence>
<dbReference type="SUPFAM" id="SSF47807">
    <property type="entry name" value="5' to 3' exonuclease, C-terminal subdomain"/>
    <property type="match status" value="1"/>
</dbReference>
<evidence type="ECO:0000256" key="12">
    <source>
        <dbReference type="SAM" id="Coils"/>
    </source>
</evidence>
<evidence type="ECO:0000256" key="8">
    <source>
        <dbReference type="ARBA" id="ARBA00022801"/>
    </source>
</evidence>
<evidence type="ECO:0000256" key="11">
    <source>
        <dbReference type="ARBA" id="ARBA00023242"/>
    </source>
</evidence>
<dbReference type="CDD" id="cd09868">
    <property type="entry name" value="PIN_XPG_RAD2"/>
    <property type="match status" value="2"/>
</dbReference>
<keyword evidence="12" id="KW-0175">Coiled coil</keyword>
<feature type="chain" id="PRO_5042926149" evidence="14">
    <location>
        <begin position="18"/>
        <end position="1358"/>
    </location>
</feature>
<evidence type="ECO:0000256" key="4">
    <source>
        <dbReference type="ARBA" id="ARBA00022722"/>
    </source>
</evidence>
<keyword evidence="9" id="KW-0460">Magnesium</keyword>
<comment type="caution">
    <text evidence="17">The sequence shown here is derived from an EMBL/GenBank/DDBJ whole genome shotgun (WGS) entry which is preliminary data.</text>
</comment>
<dbReference type="EMBL" id="JAXCGZ010017205">
    <property type="protein sequence ID" value="KAK7068541.1"/>
    <property type="molecule type" value="Genomic_DNA"/>
</dbReference>
<evidence type="ECO:0000256" key="10">
    <source>
        <dbReference type="ARBA" id="ARBA00023204"/>
    </source>
</evidence>
<feature type="compositionally biased region" description="Basic and acidic residues" evidence="13">
    <location>
        <begin position="1329"/>
        <end position="1341"/>
    </location>
</feature>
<comment type="cofactor">
    <cofactor evidence="1">
        <name>Mg(2+)</name>
        <dbReference type="ChEBI" id="CHEBI:18420"/>
    </cofactor>
</comment>
<dbReference type="GO" id="GO:0016788">
    <property type="term" value="F:hydrolase activity, acting on ester bonds"/>
    <property type="evidence" value="ECO:0007669"/>
    <property type="project" value="InterPro"/>
</dbReference>
<feature type="region of interest" description="Disordered" evidence="13">
    <location>
        <begin position="1224"/>
        <end position="1358"/>
    </location>
</feature>
<dbReference type="Proteomes" id="UP001381693">
    <property type="component" value="Unassembled WGS sequence"/>
</dbReference>
<feature type="region of interest" description="Disordered" evidence="13">
    <location>
        <begin position="515"/>
        <end position="544"/>
    </location>
</feature>
<keyword evidence="6" id="KW-0255">Endonuclease</keyword>
<dbReference type="InterPro" id="IPR008918">
    <property type="entry name" value="HhH2"/>
</dbReference>
<feature type="compositionally biased region" description="Polar residues" evidence="13">
    <location>
        <begin position="526"/>
        <end position="544"/>
    </location>
</feature>
<dbReference type="Gene3D" id="1.10.150.20">
    <property type="entry name" value="5' to 3' exonuclease, C-terminal subdomain"/>
    <property type="match status" value="1"/>
</dbReference>
<gene>
    <name evidence="17" type="primary">ERCC5</name>
    <name evidence="17" type="ORF">SK128_026585</name>
</gene>
<dbReference type="InterPro" id="IPR019974">
    <property type="entry name" value="XPG_CS"/>
</dbReference>
<dbReference type="GO" id="GO:0003697">
    <property type="term" value="F:single-stranded DNA binding"/>
    <property type="evidence" value="ECO:0007669"/>
    <property type="project" value="InterPro"/>
</dbReference>
<dbReference type="InterPro" id="IPR001044">
    <property type="entry name" value="XPG/Rad2_eukaryotes"/>
</dbReference>
<dbReference type="GO" id="GO:0005634">
    <property type="term" value="C:nucleus"/>
    <property type="evidence" value="ECO:0007669"/>
    <property type="project" value="UniProtKB-SubCell"/>
</dbReference>
<comment type="subcellular location">
    <subcellularLocation>
        <location evidence="2">Nucleus</location>
    </subcellularLocation>
</comment>
<dbReference type="SMART" id="SM00485">
    <property type="entry name" value="XPGN"/>
    <property type="match status" value="1"/>
</dbReference>
<feature type="coiled-coil region" evidence="12">
    <location>
        <begin position="884"/>
        <end position="911"/>
    </location>
</feature>
<feature type="domain" description="XPG N-terminal" evidence="16">
    <location>
        <begin position="13"/>
        <end position="110"/>
    </location>
</feature>
<dbReference type="InterPro" id="IPR006085">
    <property type="entry name" value="XPG_DNA_repair_N"/>
</dbReference>
<organism evidence="17 18">
    <name type="scientific">Halocaridina rubra</name>
    <name type="common">Hawaiian red shrimp</name>
    <dbReference type="NCBI Taxonomy" id="373956"/>
    <lineage>
        <taxon>Eukaryota</taxon>
        <taxon>Metazoa</taxon>
        <taxon>Ecdysozoa</taxon>
        <taxon>Arthropoda</taxon>
        <taxon>Crustacea</taxon>
        <taxon>Multicrustacea</taxon>
        <taxon>Malacostraca</taxon>
        <taxon>Eumalacostraca</taxon>
        <taxon>Eucarida</taxon>
        <taxon>Decapoda</taxon>
        <taxon>Pleocyemata</taxon>
        <taxon>Caridea</taxon>
        <taxon>Atyoidea</taxon>
        <taxon>Atyidae</taxon>
        <taxon>Halocaridina</taxon>
    </lineage>
</organism>
<keyword evidence="8" id="KW-0378">Hydrolase</keyword>
<dbReference type="PRINTS" id="PR00853">
    <property type="entry name" value="XPGRADSUPER"/>
</dbReference>
<dbReference type="SMART" id="SM00279">
    <property type="entry name" value="HhH2"/>
    <property type="match status" value="1"/>
</dbReference>
<feature type="compositionally biased region" description="Acidic residues" evidence="13">
    <location>
        <begin position="448"/>
        <end position="458"/>
    </location>
</feature>
<keyword evidence="18" id="KW-1185">Reference proteome</keyword>
<dbReference type="GO" id="GO:0046872">
    <property type="term" value="F:metal ion binding"/>
    <property type="evidence" value="ECO:0007669"/>
    <property type="project" value="UniProtKB-KW"/>
</dbReference>
<evidence type="ECO:0000259" key="15">
    <source>
        <dbReference type="SMART" id="SM00484"/>
    </source>
</evidence>
<reference evidence="17 18" key="1">
    <citation type="submission" date="2023-11" db="EMBL/GenBank/DDBJ databases">
        <title>Halocaridina rubra genome assembly.</title>
        <authorList>
            <person name="Smith C."/>
        </authorList>
    </citation>
    <scope>NUCLEOTIDE SEQUENCE [LARGE SCALE GENOMIC DNA]</scope>
    <source>
        <strain evidence="17">EP-1</strain>
        <tissue evidence="17">Whole</tissue>
    </source>
</reference>
<feature type="region of interest" description="Disordered" evidence="13">
    <location>
        <begin position="420"/>
        <end position="483"/>
    </location>
</feature>
<evidence type="ECO:0000256" key="5">
    <source>
        <dbReference type="ARBA" id="ARBA00022723"/>
    </source>
</evidence>
<dbReference type="PANTHER" id="PTHR16171">
    <property type="entry name" value="DNA REPAIR PROTEIN COMPLEMENTING XP-G CELLS-RELATED"/>
    <property type="match status" value="1"/>
</dbReference>
<keyword evidence="5" id="KW-0479">Metal-binding</keyword>
<evidence type="ECO:0000256" key="9">
    <source>
        <dbReference type="ARBA" id="ARBA00022842"/>
    </source>
</evidence>
<accession>A0AAN8ZU10</accession>
<evidence type="ECO:0000256" key="3">
    <source>
        <dbReference type="ARBA" id="ARBA00005283"/>
    </source>
</evidence>
<feature type="region of interest" description="Disordered" evidence="13">
    <location>
        <begin position="674"/>
        <end position="706"/>
    </location>
</feature>
<dbReference type="InterPro" id="IPR036279">
    <property type="entry name" value="5-3_exonuclease_C_sf"/>
</dbReference>
<feature type="domain" description="XPG-I" evidence="15">
    <location>
        <begin position="932"/>
        <end position="1001"/>
    </location>
</feature>
<evidence type="ECO:0000313" key="18">
    <source>
        <dbReference type="Proteomes" id="UP001381693"/>
    </source>
</evidence>
<feature type="compositionally biased region" description="Basic and acidic residues" evidence="13">
    <location>
        <begin position="469"/>
        <end position="483"/>
    </location>
</feature>
<evidence type="ECO:0000259" key="16">
    <source>
        <dbReference type="SMART" id="SM00485"/>
    </source>
</evidence>
<feature type="region of interest" description="Disordered" evidence="13">
    <location>
        <begin position="311"/>
        <end position="332"/>
    </location>
</feature>
<evidence type="ECO:0000256" key="1">
    <source>
        <dbReference type="ARBA" id="ARBA00001946"/>
    </source>
</evidence>
<keyword evidence="11" id="KW-0539">Nucleus</keyword>
<proteinExistence type="inferred from homology"/>
<dbReference type="SUPFAM" id="SSF88723">
    <property type="entry name" value="PIN domain-like"/>
    <property type="match status" value="1"/>
</dbReference>
<feature type="compositionally biased region" description="Basic and acidic residues" evidence="13">
    <location>
        <begin position="311"/>
        <end position="326"/>
    </location>
</feature>
<dbReference type="Pfam" id="PF00752">
    <property type="entry name" value="XPG_N"/>
    <property type="match status" value="1"/>
</dbReference>
<dbReference type="InterPro" id="IPR029060">
    <property type="entry name" value="PIN-like_dom_sf"/>
</dbReference>
<dbReference type="CDD" id="cd09904">
    <property type="entry name" value="H3TH_XPG"/>
    <property type="match status" value="1"/>
</dbReference>
<dbReference type="SMART" id="SM00484">
    <property type="entry name" value="XPGI"/>
    <property type="match status" value="1"/>
</dbReference>
<evidence type="ECO:0000256" key="2">
    <source>
        <dbReference type="ARBA" id="ARBA00004123"/>
    </source>
</evidence>
<keyword evidence="14" id="KW-0732">Signal</keyword>
<evidence type="ECO:0000313" key="17">
    <source>
        <dbReference type="EMBL" id="KAK7068541.1"/>
    </source>
</evidence>
<evidence type="ECO:0000256" key="13">
    <source>
        <dbReference type="SAM" id="MobiDB-lite"/>
    </source>
</evidence>
<feature type="compositionally biased region" description="Basic residues" evidence="13">
    <location>
        <begin position="1258"/>
        <end position="1267"/>
    </location>
</feature>
<dbReference type="GO" id="GO:0006289">
    <property type="term" value="P:nucleotide-excision repair"/>
    <property type="evidence" value="ECO:0007669"/>
    <property type="project" value="InterPro"/>
</dbReference>
<protein>
    <submittedName>
        <fullName evidence="17">Xeroderma pigmentosum G I-region</fullName>
    </submittedName>
</protein>
<comment type="similarity">
    <text evidence="3">Belongs to the XPG/RAD2 endonuclease family. XPG subfamily.</text>
</comment>
<dbReference type="Pfam" id="PF00867">
    <property type="entry name" value="XPG_I"/>
    <property type="match status" value="1"/>
</dbReference>
<dbReference type="Gene3D" id="3.40.50.1010">
    <property type="entry name" value="5'-nuclease"/>
    <property type="match status" value="2"/>
</dbReference>
<feature type="region of interest" description="Disordered" evidence="13">
    <location>
        <begin position="1171"/>
        <end position="1210"/>
    </location>
</feature>
<feature type="non-terminal residue" evidence="17">
    <location>
        <position position="1"/>
    </location>
</feature>
<dbReference type="PANTHER" id="PTHR16171:SF7">
    <property type="entry name" value="DNA REPAIR PROTEIN RAD2"/>
    <property type="match status" value="1"/>
</dbReference>
<dbReference type="GO" id="GO:0004520">
    <property type="term" value="F:DNA endonuclease activity"/>
    <property type="evidence" value="ECO:0007669"/>
    <property type="project" value="TreeGrafter"/>
</dbReference>
<dbReference type="InterPro" id="IPR006086">
    <property type="entry name" value="XPG-I_dom"/>
</dbReference>
<keyword evidence="7" id="KW-0227">DNA damage</keyword>
<keyword evidence="4" id="KW-0540">Nuclease</keyword>
<dbReference type="PROSITE" id="PS00842">
    <property type="entry name" value="XPG_2"/>
    <property type="match status" value="1"/>
</dbReference>
<evidence type="ECO:0000256" key="14">
    <source>
        <dbReference type="SAM" id="SignalP"/>
    </source>
</evidence>
<dbReference type="PROSITE" id="PS00841">
    <property type="entry name" value="XPG_1"/>
    <property type="match status" value="1"/>
</dbReference>
<feature type="signal peptide" evidence="14">
    <location>
        <begin position="1"/>
        <end position="17"/>
    </location>
</feature>
<sequence>IDTDLVFLILTIMGVKGLWKLIESSGVPVPVETLEHKILAVDVSIWLHQAVRGFRGPGGAAVANAHLLTLFHRICKLLFYRIRPVFVFDGGVPHLKKQTLASRRLRREVAASKAKQVRERLLTNLLKSQAVRRALGKGGPAPGQFHVVRQRKIEKDIFELPPLPEEGKVLLKSEDSDEEDKKSVFKNYRLPNLHSFEFESKDFKALPLETQHDILSELQDTRKENSWDALNAMPQDSSCFAEFQMGRLMKRRKFQSTLDDVREEIRKQKAVEMETEMFGELEKHVSLTQPIASEDAAHSIFIKKIKESSNEVEKDEKEVKQEEKGKSPLKKRKREEFERDFLSELEKQGIFRSKNISDSESDSELEDDYYLFGETSSKSNKQETLNFDGQALLNVVNNLLENDGLSQDEILALIKQGNTGDVDVKNDANDGPSTSGGAPGFVFNPDAESSDDDSDFIEVSEPSSPLLVEKNEENDSTNEKSVDNVKKVLETKNSSLWIKIMQQKLDDIVHTSNIKKSPKKALVDSRSISTSKKGNAQKSNTSEAAKSVAISLDLDVKPLRMEDDIFADVFLESDMNRKPSKLIPKEGKLGTKMNIKPEAVKSETRSPGIPKELLPSVSSAPRINSSSKSLLVSNKPLIECEKLPLPITNNIQPSDQSRNDSSFKLEFKSDETRQLYDTKQASRVHSDTELMSSSDDSDVEDKEGIRKKEPSLLVSVSRNRDLEDREIQMVRKESHLRGSVTKDFTSLAPSHVIVDDINDEAAVDDVKMMSSSGESENGDEVLDEVAKSDKKINTSSFKDNENMGNAKALGPVAKSEETIKSRNNNFAEKKFESEACKKDEMIQNAKDGVNALHEKQQQKVSEFQGERSFAKKSEETIESLEKPIDYSEDELKKLEGELASEQQTLVAQAQKVDRISANLNDQMYGETQDLLQLFGIPFLVAPMEAEAQCGYLNAINLTAGTITDDSDIFLFGGTRVYKNFFNQTKHVEFYKMENVTANLGVDRDKMITLALLTGSDYTEGIESVGAVSAMEVLTEFRGEGIECLRAFKKWWNVAHKNVTAVYLSKVRQKMSKVLLPESFPSEQVYQAYLEPEVDESKEKFSWAVPNVDALRQFTMDKFGWNRAKADDVLLPVMKKLGVKSSQMRIDSFFNNIKLVKNTKIQSKRMLDAIAKAKGEEPPSSCSEASVHKKSGTPLVKRNVRKRRKIEESGESFDEDESLEIIVEAGESSASPKKPSRTLLIDPSEGKNASDYQSDKAPPKARRKRKKKEEKPDNLQSEGVQSNKKRKGKPSSGPGRTLRDANDSVASPPRKLTKEIMFESLLKKQTISQRENDKQLMDEKKRAAANLLKRTGGKGKKKR</sequence>
<dbReference type="InterPro" id="IPR006084">
    <property type="entry name" value="XPG/Rad2"/>
</dbReference>
<keyword evidence="10" id="KW-0234">DNA repair</keyword>